<protein>
    <submittedName>
        <fullName evidence="10">Oncostatin-M isoform X2</fullName>
    </submittedName>
</protein>
<dbReference type="GO" id="GO:0006955">
    <property type="term" value="P:immune response"/>
    <property type="evidence" value="ECO:0007669"/>
    <property type="project" value="InterPro"/>
</dbReference>
<evidence type="ECO:0000256" key="6">
    <source>
        <dbReference type="ARBA" id="ARBA00023157"/>
    </source>
</evidence>
<comment type="similarity">
    <text evidence="2">Belongs to the LIF/OSM family.</text>
</comment>
<dbReference type="InterPro" id="IPR001581">
    <property type="entry name" value="Leukemia_IF/oncostatin"/>
</dbReference>
<proteinExistence type="inferred from homology"/>
<evidence type="ECO:0000256" key="1">
    <source>
        <dbReference type="ARBA" id="ARBA00004613"/>
    </source>
</evidence>
<keyword evidence="3" id="KW-0202">Cytokine</keyword>
<evidence type="ECO:0000256" key="8">
    <source>
        <dbReference type="SAM" id="SignalP"/>
    </source>
</evidence>
<keyword evidence="6" id="KW-1015">Disulfide bond</keyword>
<dbReference type="GO" id="GO:0038165">
    <property type="term" value="P:oncostatin-M-mediated signaling pathway"/>
    <property type="evidence" value="ECO:0007669"/>
    <property type="project" value="InterPro"/>
</dbReference>
<organism evidence="9 10">
    <name type="scientific">Octodon degus</name>
    <name type="common">Degu</name>
    <name type="synonym">Sciurus degus</name>
    <dbReference type="NCBI Taxonomy" id="10160"/>
    <lineage>
        <taxon>Eukaryota</taxon>
        <taxon>Metazoa</taxon>
        <taxon>Chordata</taxon>
        <taxon>Craniata</taxon>
        <taxon>Vertebrata</taxon>
        <taxon>Euteleostomi</taxon>
        <taxon>Mammalia</taxon>
        <taxon>Eutheria</taxon>
        <taxon>Euarchontoglires</taxon>
        <taxon>Glires</taxon>
        <taxon>Rodentia</taxon>
        <taxon>Hystricomorpha</taxon>
        <taxon>Octodontidae</taxon>
        <taxon>Octodon</taxon>
    </lineage>
</organism>
<keyword evidence="4" id="KW-0964">Secreted</keyword>
<dbReference type="PANTHER" id="PTHR14261">
    <property type="entry name" value="ONCOSTATIN M"/>
    <property type="match status" value="1"/>
</dbReference>
<dbReference type="GO" id="GO:0005147">
    <property type="term" value="F:oncostatin-M receptor binding"/>
    <property type="evidence" value="ECO:0007669"/>
    <property type="project" value="InterPro"/>
</dbReference>
<dbReference type="SUPFAM" id="SSF47266">
    <property type="entry name" value="4-helical cytokines"/>
    <property type="match status" value="1"/>
</dbReference>
<feature type="chain" id="PRO_5027535714" evidence="8">
    <location>
        <begin position="27"/>
        <end position="245"/>
    </location>
</feature>
<accession>A0A6P6DNK6</accession>
<feature type="signal peptide" evidence="8">
    <location>
        <begin position="1"/>
        <end position="26"/>
    </location>
</feature>
<dbReference type="SMART" id="SM00080">
    <property type="entry name" value="LIF_OSM"/>
    <property type="match status" value="1"/>
</dbReference>
<dbReference type="RefSeq" id="XP_023561632.1">
    <property type="nucleotide sequence ID" value="XM_023705864.1"/>
</dbReference>
<evidence type="ECO:0000256" key="3">
    <source>
        <dbReference type="ARBA" id="ARBA00022514"/>
    </source>
</evidence>
<keyword evidence="9" id="KW-1185">Reference proteome</keyword>
<dbReference type="AlphaFoldDB" id="A0A6P6DNK6"/>
<dbReference type="PROSITE" id="PS00590">
    <property type="entry name" value="LIF_OSM"/>
    <property type="match status" value="1"/>
</dbReference>
<reference evidence="10" key="1">
    <citation type="submission" date="2025-08" db="UniProtKB">
        <authorList>
            <consortium name="RefSeq"/>
        </authorList>
    </citation>
    <scope>IDENTIFICATION</scope>
</reference>
<dbReference type="InterPro" id="IPR019827">
    <property type="entry name" value="Leukemia_IF/oncostatin_CS"/>
</dbReference>
<dbReference type="GO" id="GO:0005615">
    <property type="term" value="C:extracellular space"/>
    <property type="evidence" value="ECO:0007669"/>
    <property type="project" value="UniProtKB-KW"/>
</dbReference>
<evidence type="ECO:0000256" key="7">
    <source>
        <dbReference type="SAM" id="MobiDB-lite"/>
    </source>
</evidence>
<dbReference type="CTD" id="5008"/>
<gene>
    <name evidence="10" type="primary">Osm</name>
</gene>
<feature type="compositionally biased region" description="Basic residues" evidence="7">
    <location>
        <begin position="211"/>
        <end position="236"/>
    </location>
</feature>
<dbReference type="PANTHER" id="PTHR14261:SF0">
    <property type="entry name" value="ONCOSTATIN-M"/>
    <property type="match status" value="1"/>
</dbReference>
<evidence type="ECO:0000256" key="5">
    <source>
        <dbReference type="ARBA" id="ARBA00022729"/>
    </source>
</evidence>
<dbReference type="InterPro" id="IPR039578">
    <property type="entry name" value="OSM"/>
</dbReference>
<dbReference type="Gene3D" id="1.20.1250.10">
    <property type="match status" value="1"/>
</dbReference>
<dbReference type="GO" id="GO:0005125">
    <property type="term" value="F:cytokine activity"/>
    <property type="evidence" value="ECO:0007669"/>
    <property type="project" value="UniProtKB-KW"/>
</dbReference>
<dbReference type="Pfam" id="PF01291">
    <property type="entry name" value="LIF_OSM"/>
    <property type="match status" value="1"/>
</dbReference>
<comment type="subcellular location">
    <subcellularLocation>
        <location evidence="1">Secreted</location>
    </subcellularLocation>
</comment>
<evidence type="ECO:0000313" key="9">
    <source>
        <dbReference type="Proteomes" id="UP000515203"/>
    </source>
</evidence>
<sequence>MQAQHTRRLLLSLVLGLLFLSPVVEAAVAMRRCSSSYTQLLSQLQSQAYLMKDTGCLLEPYIRLQGLNTPILRRSCMECSDSAFPSKDALGALSRHAFLHSVSATLGSVLQGLHALQQKCLKAKDLPELHMAIENIRGIRNNIYCMSELFTKGSEMKTPEAPRPSTEAPLTPSAQDTFQAKMEGCQFLCGYHSFMGSVEQIFRKWGDSSSRNRRHSSRRALHKGARRARPSGRVRRPVSMGQLSW</sequence>
<dbReference type="GeneID" id="101568135"/>
<keyword evidence="5 8" id="KW-0732">Signal</keyword>
<feature type="region of interest" description="Disordered" evidence="7">
    <location>
        <begin position="206"/>
        <end position="245"/>
    </location>
</feature>
<dbReference type="Proteomes" id="UP000515203">
    <property type="component" value="Unplaced"/>
</dbReference>
<evidence type="ECO:0000313" key="10">
    <source>
        <dbReference type="RefSeq" id="XP_023561632.1"/>
    </source>
</evidence>
<dbReference type="InterPro" id="IPR009079">
    <property type="entry name" value="4_helix_cytokine-like_core"/>
</dbReference>
<dbReference type="GO" id="GO:0023051">
    <property type="term" value="P:regulation of signaling"/>
    <property type="evidence" value="ECO:0007669"/>
    <property type="project" value="UniProtKB-ARBA"/>
</dbReference>
<name>A0A6P6DNK6_OCTDE</name>
<evidence type="ECO:0000256" key="2">
    <source>
        <dbReference type="ARBA" id="ARBA00005971"/>
    </source>
</evidence>
<dbReference type="GO" id="GO:0010646">
    <property type="term" value="P:regulation of cell communication"/>
    <property type="evidence" value="ECO:0007669"/>
    <property type="project" value="UniProtKB-ARBA"/>
</dbReference>
<evidence type="ECO:0000256" key="4">
    <source>
        <dbReference type="ARBA" id="ARBA00022525"/>
    </source>
</evidence>